<organism evidence="4 5">
    <name type="scientific">Fredinandcohnia salidurans</name>
    <dbReference type="NCBI Taxonomy" id="2595041"/>
    <lineage>
        <taxon>Bacteria</taxon>
        <taxon>Bacillati</taxon>
        <taxon>Bacillota</taxon>
        <taxon>Bacilli</taxon>
        <taxon>Bacillales</taxon>
        <taxon>Bacillaceae</taxon>
        <taxon>Fredinandcohnia</taxon>
    </lineage>
</organism>
<reference evidence="5" key="1">
    <citation type="journal article" date="2019" name="Int. J. Syst. Evol. Microbiol.">
        <title>The Global Catalogue of Microorganisms (GCM) 10K type strain sequencing project: providing services to taxonomists for standard genome sequencing and annotation.</title>
        <authorList>
            <consortium name="The Broad Institute Genomics Platform"/>
            <consortium name="The Broad Institute Genome Sequencing Center for Infectious Disease"/>
            <person name="Wu L."/>
            <person name="Ma J."/>
        </authorList>
    </citation>
    <scope>NUCLEOTIDE SEQUENCE [LARGE SCALE GENOMIC DNA]</scope>
    <source>
        <strain evidence="5">CCUG 15531</strain>
    </source>
</reference>
<feature type="chain" id="PRO_5046282521" evidence="2">
    <location>
        <begin position="30"/>
        <end position="277"/>
    </location>
</feature>
<gene>
    <name evidence="4" type="ORF">ACFSFW_22170</name>
</gene>
<evidence type="ECO:0000259" key="3">
    <source>
        <dbReference type="Pfam" id="PF00188"/>
    </source>
</evidence>
<feature type="signal peptide" evidence="2">
    <location>
        <begin position="1"/>
        <end position="29"/>
    </location>
</feature>
<dbReference type="PANTHER" id="PTHR31157:SF1">
    <property type="entry name" value="SCP DOMAIN-CONTAINING PROTEIN"/>
    <property type="match status" value="1"/>
</dbReference>
<evidence type="ECO:0000256" key="2">
    <source>
        <dbReference type="SAM" id="SignalP"/>
    </source>
</evidence>
<feature type="compositionally biased region" description="Low complexity" evidence="1">
    <location>
        <begin position="109"/>
        <end position="121"/>
    </location>
</feature>
<dbReference type="Pfam" id="PF00188">
    <property type="entry name" value="CAP"/>
    <property type="match status" value="1"/>
</dbReference>
<evidence type="ECO:0000313" key="5">
    <source>
        <dbReference type="Proteomes" id="UP001597227"/>
    </source>
</evidence>
<dbReference type="EMBL" id="JBHUEK010000033">
    <property type="protein sequence ID" value="MFD1781366.1"/>
    <property type="molecule type" value="Genomic_DNA"/>
</dbReference>
<feature type="region of interest" description="Disordered" evidence="1">
    <location>
        <begin position="107"/>
        <end position="151"/>
    </location>
</feature>
<evidence type="ECO:0000313" key="4">
    <source>
        <dbReference type="EMBL" id="MFD1781366.1"/>
    </source>
</evidence>
<comment type="caution">
    <text evidence="4">The sequence shown here is derived from an EMBL/GenBank/DDBJ whole genome shotgun (WGS) entry which is preliminary data.</text>
</comment>
<dbReference type="SUPFAM" id="SSF55797">
    <property type="entry name" value="PR-1-like"/>
    <property type="match status" value="1"/>
</dbReference>
<sequence length="277" mass="29973">MQRFTKTGIAILGSAMLLLSACNNNNDNAADDNNRSANVESVNNGYIIKQDRPYRTTTSSDKYPHTTSVQHAKGEQQYYRFINKKIVVTPGGTNAIPNDLNRFIGGNGNNAAPAPNNVTPAPNYPTGDTAPVEQNRQPATQQPAPAPAPAAGISNFEKQVIDLTNAQRTKNGLPALKADTSLSKVAKTKANDMQQKNYFSHTSPTYGSPFDMMRDFGVSYKTAGENIAKGQASPEAVVNAWMNSEGHRKNILSPNFTHIGVGHQASGNYWSQMFIGK</sequence>
<protein>
    <submittedName>
        <fullName evidence="4">CAP domain-containing protein</fullName>
    </submittedName>
</protein>
<dbReference type="PANTHER" id="PTHR31157">
    <property type="entry name" value="SCP DOMAIN-CONTAINING PROTEIN"/>
    <property type="match status" value="1"/>
</dbReference>
<dbReference type="RefSeq" id="WP_304219430.1">
    <property type="nucleotide sequence ID" value="NZ_JBHUEK010000033.1"/>
</dbReference>
<dbReference type="InterPro" id="IPR014258">
    <property type="entry name" value="CAP_domain_YkwD-like"/>
</dbReference>
<feature type="domain" description="SCP" evidence="3">
    <location>
        <begin position="162"/>
        <end position="272"/>
    </location>
</feature>
<dbReference type="CDD" id="cd05379">
    <property type="entry name" value="CAP_bacterial"/>
    <property type="match status" value="1"/>
</dbReference>
<name>A0ABW4MUF6_9BACI</name>
<dbReference type="Proteomes" id="UP001597227">
    <property type="component" value="Unassembled WGS sequence"/>
</dbReference>
<accession>A0ABW4MUF6</accession>
<keyword evidence="2" id="KW-0732">Signal</keyword>
<dbReference type="PROSITE" id="PS51257">
    <property type="entry name" value="PROKAR_LIPOPROTEIN"/>
    <property type="match status" value="1"/>
</dbReference>
<keyword evidence="5" id="KW-1185">Reference proteome</keyword>
<evidence type="ECO:0000256" key="1">
    <source>
        <dbReference type="SAM" id="MobiDB-lite"/>
    </source>
</evidence>
<dbReference type="NCBIfam" id="TIGR02909">
    <property type="entry name" value="spore_YkwD"/>
    <property type="match status" value="1"/>
</dbReference>
<dbReference type="InterPro" id="IPR035940">
    <property type="entry name" value="CAP_sf"/>
</dbReference>
<proteinExistence type="predicted"/>
<dbReference type="InterPro" id="IPR014044">
    <property type="entry name" value="CAP_dom"/>
</dbReference>
<dbReference type="Gene3D" id="3.40.33.10">
    <property type="entry name" value="CAP"/>
    <property type="match status" value="1"/>
</dbReference>